<dbReference type="OrthoDB" id="7490557at2"/>
<dbReference type="Gene3D" id="3.90.1300.10">
    <property type="entry name" value="Amidase signature (AS) domain"/>
    <property type="match status" value="2"/>
</dbReference>
<protein>
    <submittedName>
        <fullName evidence="3">Amidase</fullName>
    </submittedName>
</protein>
<dbReference type="InterPro" id="IPR000120">
    <property type="entry name" value="Amidase"/>
</dbReference>
<dbReference type="InterPro" id="IPR036928">
    <property type="entry name" value="AS_sf"/>
</dbReference>
<gene>
    <name evidence="3" type="ORF">GRI75_10350</name>
</gene>
<proteinExistence type="inferred from homology"/>
<comment type="caution">
    <text evidence="3">The sequence shown here is derived from an EMBL/GenBank/DDBJ whole genome shotgun (WGS) entry which is preliminary data.</text>
</comment>
<dbReference type="Pfam" id="PF01425">
    <property type="entry name" value="Amidase"/>
    <property type="match status" value="2"/>
</dbReference>
<dbReference type="SUPFAM" id="SSF75304">
    <property type="entry name" value="Amidase signature (AS) enzymes"/>
    <property type="match status" value="1"/>
</dbReference>
<dbReference type="GO" id="GO:0003824">
    <property type="term" value="F:catalytic activity"/>
    <property type="evidence" value="ECO:0007669"/>
    <property type="project" value="InterPro"/>
</dbReference>
<dbReference type="PANTHER" id="PTHR11895:SF7">
    <property type="entry name" value="GLUTAMYL-TRNA(GLN) AMIDOTRANSFERASE SUBUNIT A, MITOCHONDRIAL"/>
    <property type="match status" value="1"/>
</dbReference>
<evidence type="ECO:0000256" key="1">
    <source>
        <dbReference type="ARBA" id="ARBA00009199"/>
    </source>
</evidence>
<dbReference type="PANTHER" id="PTHR11895">
    <property type="entry name" value="TRANSAMIDASE"/>
    <property type="match status" value="1"/>
</dbReference>
<evidence type="ECO:0000259" key="2">
    <source>
        <dbReference type="Pfam" id="PF01425"/>
    </source>
</evidence>
<feature type="domain" description="Amidase" evidence="2">
    <location>
        <begin position="273"/>
        <end position="368"/>
    </location>
</feature>
<comment type="similarity">
    <text evidence="1">Belongs to the amidase family.</text>
</comment>
<dbReference type="Proteomes" id="UP000469159">
    <property type="component" value="Unassembled WGS sequence"/>
</dbReference>
<dbReference type="InterPro" id="IPR020556">
    <property type="entry name" value="Amidase_CS"/>
</dbReference>
<accession>A0A6I4USY8</accession>
<evidence type="ECO:0000313" key="4">
    <source>
        <dbReference type="Proteomes" id="UP000469159"/>
    </source>
</evidence>
<keyword evidence="4" id="KW-1185">Reference proteome</keyword>
<dbReference type="PROSITE" id="PS00571">
    <property type="entry name" value="AMIDASES"/>
    <property type="match status" value="1"/>
</dbReference>
<sequence>MSSSCASVSDTLAFIVDVDVGEGELRVAVKDCLDIAGFRTSCGSQAFANAPPARENSAVVQALLDHGCRIVGKANMHELAYGVTGVNAWTGTPLNVNFPERIPGGSSSGPAVAVAAGLVDFSIGTDTGGSIRVPAACCGVFGLKPTFGAVPRIGAQPRESSLDCIGPLARDMSGISEAMRMISPGFEGGPFSGRPKLGRVLVSADRRVDEAVDAALGRAAVDVQPVELASFDEAFMAGLTIMGAEMAPLFGHLCGTGLLGADIDGRLSAASAITREQVAEAEAVRRRFAAEVDEAIKHFDALVTPVLPGIPPLLADAGDAQAALQLTKFVRPFNLSGHPALSIPAPTADGLPAAVQLVGGKHLDAKLCAIGEIVAEALHE</sequence>
<evidence type="ECO:0000313" key="3">
    <source>
        <dbReference type="EMBL" id="MXP42040.1"/>
    </source>
</evidence>
<organism evidence="3 4">
    <name type="scientific">Croceibacterium soli</name>
    <dbReference type="NCBI Taxonomy" id="1739690"/>
    <lineage>
        <taxon>Bacteria</taxon>
        <taxon>Pseudomonadati</taxon>
        <taxon>Pseudomonadota</taxon>
        <taxon>Alphaproteobacteria</taxon>
        <taxon>Sphingomonadales</taxon>
        <taxon>Erythrobacteraceae</taxon>
        <taxon>Croceibacterium</taxon>
    </lineage>
</organism>
<reference evidence="3 4" key="1">
    <citation type="submission" date="2019-12" db="EMBL/GenBank/DDBJ databases">
        <title>Genomic-based taxomic classification of the family Erythrobacteraceae.</title>
        <authorList>
            <person name="Xu L."/>
        </authorList>
    </citation>
    <scope>NUCLEOTIDE SEQUENCE [LARGE SCALE GENOMIC DNA]</scope>
    <source>
        <strain evidence="3 4">MCCC 1K02066</strain>
    </source>
</reference>
<dbReference type="EMBL" id="WTYK01000005">
    <property type="protein sequence ID" value="MXP42040.1"/>
    <property type="molecule type" value="Genomic_DNA"/>
</dbReference>
<dbReference type="InterPro" id="IPR023631">
    <property type="entry name" value="Amidase_dom"/>
</dbReference>
<name>A0A6I4USY8_9SPHN</name>
<dbReference type="AlphaFoldDB" id="A0A6I4USY8"/>
<feature type="domain" description="Amidase" evidence="2">
    <location>
        <begin position="27"/>
        <end position="183"/>
    </location>
</feature>